<keyword evidence="2" id="KW-0456">Lyase</keyword>
<dbReference type="InterPro" id="IPR000073">
    <property type="entry name" value="AB_hydrolase_1"/>
</dbReference>
<dbReference type="Pfam" id="PF00561">
    <property type="entry name" value="Abhydrolase_1"/>
    <property type="match status" value="1"/>
</dbReference>
<dbReference type="EC" id="4.2.99.20" evidence="3"/>
<evidence type="ECO:0000256" key="2">
    <source>
        <dbReference type="ARBA" id="ARBA00023239"/>
    </source>
</evidence>
<dbReference type="GO" id="GO:0009234">
    <property type="term" value="P:menaquinone biosynthetic process"/>
    <property type="evidence" value="ECO:0007669"/>
    <property type="project" value="UniProtKB-UniRule"/>
</dbReference>
<dbReference type="ESTHER" id="9chlr-h5sfm8">
    <property type="family name" value="MenH_SHCHC"/>
</dbReference>
<feature type="domain" description="AB hydrolase-1" evidence="4">
    <location>
        <begin position="18"/>
        <end position="247"/>
    </location>
</feature>
<evidence type="ECO:0000256" key="3">
    <source>
        <dbReference type="NCBIfam" id="TIGR03695"/>
    </source>
</evidence>
<name>H5SFM8_9CHLR</name>
<protein>
    <recommendedName>
        <fullName evidence="3">2-succinyl-6-hydroxy-2,4-cyclohexadiene-1-carboxylate synthase</fullName>
        <ecNumber evidence="3">4.2.99.20</ecNumber>
    </recommendedName>
</protein>
<dbReference type="InterPro" id="IPR029058">
    <property type="entry name" value="AB_hydrolase_fold"/>
</dbReference>
<dbReference type="SUPFAM" id="SSF53474">
    <property type="entry name" value="alpha/beta-Hydrolases"/>
    <property type="match status" value="1"/>
</dbReference>
<dbReference type="Gene3D" id="3.40.50.1820">
    <property type="entry name" value="alpha/beta hydrolase"/>
    <property type="match status" value="1"/>
</dbReference>
<evidence type="ECO:0000259" key="4">
    <source>
        <dbReference type="Pfam" id="PF00561"/>
    </source>
</evidence>
<gene>
    <name evidence="5" type="ORF">HGMM_F22C05C10</name>
</gene>
<dbReference type="PANTHER" id="PTHR42916:SF1">
    <property type="entry name" value="PROTEIN PHYLLO, CHLOROPLASTIC"/>
    <property type="match status" value="1"/>
</dbReference>
<evidence type="ECO:0000313" key="5">
    <source>
        <dbReference type="EMBL" id="BAL54964.1"/>
    </source>
</evidence>
<keyword evidence="1" id="KW-0474">Menaquinone biosynthesis</keyword>
<dbReference type="PRINTS" id="PR00111">
    <property type="entry name" value="ABHYDROLASE"/>
</dbReference>
<dbReference type="InterPro" id="IPR022485">
    <property type="entry name" value="SHCHC_synthase_MenH"/>
</dbReference>
<reference evidence="5" key="1">
    <citation type="journal article" date="2005" name="Environ. Microbiol.">
        <title>Genetic and functional properties of uncultivated thermophilic crenarchaeotes from a subsurface gold mine as revealed by analysis of genome fragments.</title>
        <authorList>
            <person name="Nunoura T."/>
            <person name="Hirayama H."/>
            <person name="Takami H."/>
            <person name="Oida H."/>
            <person name="Nishi S."/>
            <person name="Shimamura S."/>
            <person name="Suzuki Y."/>
            <person name="Inagaki F."/>
            <person name="Takai K."/>
            <person name="Nealson K.H."/>
            <person name="Horikoshi K."/>
        </authorList>
    </citation>
    <scope>NUCLEOTIDE SEQUENCE</scope>
</reference>
<organism evidence="5">
    <name type="scientific">uncultured Chloroflexota bacterium</name>
    <dbReference type="NCBI Taxonomy" id="166587"/>
    <lineage>
        <taxon>Bacteria</taxon>
        <taxon>Bacillati</taxon>
        <taxon>Chloroflexota</taxon>
        <taxon>environmental samples</taxon>
    </lineage>
</organism>
<dbReference type="NCBIfam" id="TIGR03695">
    <property type="entry name" value="menH_SHCHC"/>
    <property type="match status" value="1"/>
</dbReference>
<dbReference type="PANTHER" id="PTHR42916">
    <property type="entry name" value="2-SUCCINYL-5-ENOLPYRUVYL-6-HYDROXY-3-CYCLOHEXENE-1-CARBOXYLATE SYNTHASE"/>
    <property type="match status" value="1"/>
</dbReference>
<dbReference type="GO" id="GO:0070205">
    <property type="term" value="F:2-succinyl-6-hydroxy-2,4-cyclohexadiene-1-carboxylate synthase activity"/>
    <property type="evidence" value="ECO:0007669"/>
    <property type="project" value="UniProtKB-UniRule"/>
</dbReference>
<proteinExistence type="predicted"/>
<dbReference type="EMBL" id="AP011705">
    <property type="protein sequence ID" value="BAL54964.1"/>
    <property type="molecule type" value="Genomic_DNA"/>
</dbReference>
<sequence>MNATIWSFRAFGEAGHTPVVLLHGYLGSSESWAGVALSLADSFYCLLPDLPGHGENSMRLGRWPSLGQWASQLNAFLEAQGLERVHLVGYSLGGRLALRFALEFPQRLLSLALESASPGLRAWGERAARRKLDRERAQELYCGEKRAFLEKWYRQDLFGFLNEAQRERLIQAGWGRDMRKMALIIQCLSPGREPSLWDSLARLTMPVLLIGGGEDRIYHKIMEEMAQAIPKAHLRFFQGAGHNVHAFFPEEVASLLREFFLGLL</sequence>
<reference evidence="5" key="2">
    <citation type="journal article" date="2012" name="PLoS ONE">
        <title>A Deeply Branching Thermophilic Bacterium with an Ancient Acetyl-CoA Pathway Dominates a Subsurface Ecosystem.</title>
        <authorList>
            <person name="Takami H."/>
            <person name="Noguchi H."/>
            <person name="Takaki Y."/>
            <person name="Uchiyama I."/>
            <person name="Toyoda A."/>
            <person name="Nishi S."/>
            <person name="Chee G.-J."/>
            <person name="Arai W."/>
            <person name="Nunoura T."/>
            <person name="Itoh T."/>
            <person name="Hattori M."/>
            <person name="Takai K."/>
        </authorList>
    </citation>
    <scope>NUCLEOTIDE SEQUENCE</scope>
</reference>
<accession>H5SFM8</accession>
<dbReference type="AlphaFoldDB" id="H5SFM8"/>
<evidence type="ECO:0000256" key="1">
    <source>
        <dbReference type="ARBA" id="ARBA00022428"/>
    </source>
</evidence>